<name>A0ABR8JST8_9BACT</name>
<dbReference type="RefSeq" id="WP_190922025.1">
    <property type="nucleotide sequence ID" value="NZ_JACXAC010000001.1"/>
</dbReference>
<protein>
    <recommendedName>
        <fullName evidence="3">Nuclear transport factor 2 family protein</fullName>
    </recommendedName>
</protein>
<evidence type="ECO:0008006" key="3">
    <source>
        <dbReference type="Google" id="ProtNLM"/>
    </source>
</evidence>
<dbReference type="SUPFAM" id="SSF54427">
    <property type="entry name" value="NTF2-like"/>
    <property type="match status" value="1"/>
</dbReference>
<dbReference type="Gene3D" id="3.10.450.50">
    <property type="match status" value="1"/>
</dbReference>
<comment type="caution">
    <text evidence="1">The sequence shown here is derived from an EMBL/GenBank/DDBJ whole genome shotgun (WGS) entry which is preliminary data.</text>
</comment>
<dbReference type="Proteomes" id="UP000606003">
    <property type="component" value="Unassembled WGS sequence"/>
</dbReference>
<reference evidence="1 2" key="1">
    <citation type="submission" date="2020-09" db="EMBL/GenBank/DDBJ databases">
        <authorList>
            <person name="Kim M.K."/>
        </authorList>
    </citation>
    <scope>NUCLEOTIDE SEQUENCE [LARGE SCALE GENOMIC DNA]</scope>
    <source>
        <strain evidence="1 2">BT189</strain>
    </source>
</reference>
<proteinExistence type="predicted"/>
<gene>
    <name evidence="1" type="ORF">IC234_01285</name>
</gene>
<dbReference type="EMBL" id="JACXAC010000001">
    <property type="protein sequence ID" value="MBD2720744.1"/>
    <property type="molecule type" value="Genomic_DNA"/>
</dbReference>
<evidence type="ECO:0000313" key="2">
    <source>
        <dbReference type="Proteomes" id="UP000606003"/>
    </source>
</evidence>
<evidence type="ECO:0000313" key="1">
    <source>
        <dbReference type="EMBL" id="MBD2720744.1"/>
    </source>
</evidence>
<organism evidence="1 2">
    <name type="scientific">Hymenobacter armeniacus</name>
    <dbReference type="NCBI Taxonomy" id="2771358"/>
    <lineage>
        <taxon>Bacteria</taxon>
        <taxon>Pseudomonadati</taxon>
        <taxon>Bacteroidota</taxon>
        <taxon>Cytophagia</taxon>
        <taxon>Cytophagales</taxon>
        <taxon>Hymenobacteraceae</taxon>
        <taxon>Hymenobacter</taxon>
    </lineage>
</organism>
<keyword evidence="2" id="KW-1185">Reference proteome</keyword>
<dbReference type="InterPro" id="IPR032710">
    <property type="entry name" value="NTF2-like_dom_sf"/>
</dbReference>
<sequence>MNTAQLLEDSLLIIWNDRNADRRLAAMQGVYAADIAFFERDGTAAITGHRAINELITTLQAEWPVEFQFALTKPAQANHPVQLVSWRLGAAGAPPVATGSDVAVVENGLIKSLYLFLDAAADA</sequence>
<accession>A0ABR8JST8</accession>